<gene>
    <name evidence="4" type="ORF">GPAL_0319</name>
</gene>
<dbReference type="STRING" id="1121922.GCA_000428905_03461"/>
<dbReference type="GO" id="GO:0008720">
    <property type="term" value="F:D-lactate dehydrogenase (NAD+) activity"/>
    <property type="evidence" value="ECO:0007669"/>
    <property type="project" value="TreeGrafter"/>
</dbReference>
<proteinExistence type="inferred from homology"/>
<evidence type="ECO:0000259" key="3">
    <source>
        <dbReference type="PROSITE" id="PS51387"/>
    </source>
</evidence>
<dbReference type="PANTHER" id="PTHR11748">
    <property type="entry name" value="D-LACTATE DEHYDROGENASE"/>
    <property type="match status" value="1"/>
</dbReference>
<dbReference type="EMBL" id="BAEQ01000007">
    <property type="protein sequence ID" value="GAC27199.1"/>
    <property type="molecule type" value="Genomic_DNA"/>
</dbReference>
<protein>
    <recommendedName>
        <fullName evidence="3">FAD-binding PCMH-type domain-containing protein</fullName>
    </recommendedName>
</protein>
<dbReference type="GO" id="GO:0071949">
    <property type="term" value="F:FAD binding"/>
    <property type="evidence" value="ECO:0007669"/>
    <property type="project" value="InterPro"/>
</dbReference>
<dbReference type="PANTHER" id="PTHR11748:SF111">
    <property type="entry name" value="D-LACTATE DEHYDROGENASE, MITOCHONDRIAL-RELATED"/>
    <property type="match status" value="1"/>
</dbReference>
<evidence type="ECO:0000256" key="2">
    <source>
        <dbReference type="ARBA" id="ARBA00022827"/>
    </source>
</evidence>
<dbReference type="GO" id="GO:0004458">
    <property type="term" value="F:D-lactate dehydrogenase (cytochrome) activity"/>
    <property type="evidence" value="ECO:0007669"/>
    <property type="project" value="TreeGrafter"/>
</dbReference>
<accession>K6Y307</accession>
<dbReference type="InterPro" id="IPR016169">
    <property type="entry name" value="FAD-bd_PCMH_sub2"/>
</dbReference>
<evidence type="ECO:0000256" key="1">
    <source>
        <dbReference type="ARBA" id="ARBA00008000"/>
    </source>
</evidence>
<keyword evidence="2" id="KW-0274">FAD</keyword>
<organism evidence="4 5">
    <name type="scientific">Brumicola pallidula DSM 14239 = ACAM 615</name>
    <dbReference type="NCBI Taxonomy" id="1121922"/>
    <lineage>
        <taxon>Bacteria</taxon>
        <taxon>Pseudomonadati</taxon>
        <taxon>Pseudomonadota</taxon>
        <taxon>Gammaproteobacteria</taxon>
        <taxon>Alteromonadales</taxon>
        <taxon>Alteromonadaceae</taxon>
        <taxon>Brumicola</taxon>
    </lineage>
</organism>
<evidence type="ECO:0000313" key="4">
    <source>
        <dbReference type="EMBL" id="GAC27199.1"/>
    </source>
</evidence>
<dbReference type="AlphaFoldDB" id="K6Y307"/>
<dbReference type="InterPro" id="IPR006094">
    <property type="entry name" value="Oxid_FAD_bind_N"/>
</dbReference>
<dbReference type="PROSITE" id="PS51387">
    <property type="entry name" value="FAD_PCMH"/>
    <property type="match status" value="1"/>
</dbReference>
<dbReference type="SUPFAM" id="SSF56176">
    <property type="entry name" value="FAD-binding/transporter-associated domain-like"/>
    <property type="match status" value="1"/>
</dbReference>
<evidence type="ECO:0000313" key="5">
    <source>
        <dbReference type="Proteomes" id="UP000006251"/>
    </source>
</evidence>
<dbReference type="InterPro" id="IPR016166">
    <property type="entry name" value="FAD-bd_PCMH"/>
</dbReference>
<keyword evidence="5" id="KW-1185">Reference proteome</keyword>
<dbReference type="Pfam" id="PF01565">
    <property type="entry name" value="FAD_binding_4"/>
    <property type="match status" value="1"/>
</dbReference>
<dbReference type="GO" id="GO:1903457">
    <property type="term" value="P:lactate catabolic process"/>
    <property type="evidence" value="ECO:0007669"/>
    <property type="project" value="TreeGrafter"/>
</dbReference>
<sequence>MIEALLKIVGNGNVSINEEPRTLVSTDLSWLSVEICEMAVAPNSSEELVSVVKTAIAGGFNCVPRGAGMSYSLGYTPAHKRTITIDMRRMNRILEINEEDMYMTVECGCNWSVIYEALKKLGLRTPFYGPLSGLYSTVGGALSQNSVFMGSGLYGSAADSVIGLHVILADGSVLVTGSEAHQNGVPFARHFGPDLTGIFTSDTGSMGFKATATLRLIPFPKATGFASYGFEKLEDMLGAQKEIARQRIAGECYGFDPYYNMNFSKMEVSPSQKKEVGKQIIKEAGLWNAIKVGIGGQGFLARVKYSIHLTIDSNTKQGASASLKIARKICRKYQGKSLTPSIPVLIRAVPFQPVRQYILGSDGACWFPIHGMFPLSKAIEVSLEIEEYYAKNKERMDKHEIRYSYLMCTSAHEFLIEPSMYWPDKIGDFRAEFLEEEYQEKWKILPLQRSA</sequence>
<reference evidence="5" key="1">
    <citation type="journal article" date="2014" name="Environ. Microbiol.">
        <title>Comparative genomics of the marine bacterial genus Glaciecola reveals the high degree of genomic diversity and genomic characteristic for cold adaptation.</title>
        <authorList>
            <person name="Qin Q.L."/>
            <person name="Xie B.B."/>
            <person name="Yu Y."/>
            <person name="Shu Y.L."/>
            <person name="Rong J.C."/>
            <person name="Zhang Y.J."/>
            <person name="Zhao D.L."/>
            <person name="Chen X.L."/>
            <person name="Zhang X.Y."/>
            <person name="Chen B."/>
            <person name="Zhou B.C."/>
            <person name="Zhang Y.Z."/>
        </authorList>
    </citation>
    <scope>NUCLEOTIDE SEQUENCE [LARGE SCALE GENOMIC DNA]</scope>
    <source>
        <strain evidence="5">ACAM 615</strain>
    </source>
</reference>
<comment type="caution">
    <text evidence="4">The sequence shown here is derived from an EMBL/GenBank/DDBJ whole genome shotgun (WGS) entry which is preliminary data.</text>
</comment>
<dbReference type="InterPro" id="IPR036318">
    <property type="entry name" value="FAD-bd_PCMH-like_sf"/>
</dbReference>
<name>K6Y307_9ALTE</name>
<dbReference type="Gene3D" id="3.30.465.10">
    <property type="match status" value="1"/>
</dbReference>
<keyword evidence="2" id="KW-0285">Flavoprotein</keyword>
<feature type="domain" description="FAD-binding PCMH-type" evidence="3">
    <location>
        <begin position="23"/>
        <end position="219"/>
    </location>
</feature>
<comment type="similarity">
    <text evidence="1">Belongs to the FAD-binding oxidoreductase/transferase type 4 family.</text>
</comment>
<dbReference type="Proteomes" id="UP000006251">
    <property type="component" value="Unassembled WGS sequence"/>
</dbReference>